<evidence type="ECO:0000313" key="3">
    <source>
        <dbReference type="Proteomes" id="UP000188235"/>
    </source>
</evidence>
<sequence length="191" mass="21141">MLVALPMNPDARMRDIADMVGITERAVQQIVRELVNQGYVTKDKEGRRNRYQSPTTLTCGTRSKRGSAWASSWRWSGDRSTGRGCPALPPSLKCPSAPSSESFPTSYCRQPERERSKRRENDRRLSVRSRDSLGQARASAKWWWTCACPAVPSRRMPRAAMSLAEEGLCSLWPGLEGFADSGCGGEDVAAS</sequence>
<dbReference type="Proteomes" id="UP000188235">
    <property type="component" value="Chromosome"/>
</dbReference>
<gene>
    <name evidence="2" type="ORF">BW733_15630</name>
</gene>
<accession>A0A1Q2D0T0</accession>
<reference evidence="2 3" key="1">
    <citation type="journal article" date="2008" name="Int. J. Syst. Evol. Microbiol.">
        <title>Tessaracoccus flavescens sp. nov., isolated from marine sediment.</title>
        <authorList>
            <person name="Lee D.W."/>
            <person name="Lee S.D."/>
        </authorList>
    </citation>
    <scope>NUCLEOTIDE SEQUENCE [LARGE SCALE GENOMIC DNA]</scope>
    <source>
        <strain evidence="2 3">SST-39T</strain>
    </source>
</reference>
<evidence type="ECO:0000313" key="2">
    <source>
        <dbReference type="EMBL" id="AQP52039.1"/>
    </source>
</evidence>
<evidence type="ECO:0000256" key="1">
    <source>
        <dbReference type="SAM" id="MobiDB-lite"/>
    </source>
</evidence>
<dbReference type="InterPro" id="IPR036388">
    <property type="entry name" value="WH-like_DNA-bd_sf"/>
</dbReference>
<organism evidence="2 3">
    <name type="scientific">Tessaracoccus flavescens</name>
    <dbReference type="NCBI Taxonomy" id="399497"/>
    <lineage>
        <taxon>Bacteria</taxon>
        <taxon>Bacillati</taxon>
        <taxon>Actinomycetota</taxon>
        <taxon>Actinomycetes</taxon>
        <taxon>Propionibacteriales</taxon>
        <taxon>Propionibacteriaceae</taxon>
        <taxon>Tessaracoccus</taxon>
    </lineage>
</organism>
<dbReference type="InterPro" id="IPR036390">
    <property type="entry name" value="WH_DNA-bd_sf"/>
</dbReference>
<keyword evidence="3" id="KW-1185">Reference proteome</keyword>
<name>A0A1Q2D0T0_9ACTN</name>
<dbReference type="AlphaFoldDB" id="A0A1Q2D0T0"/>
<dbReference type="InterPro" id="IPR011991">
    <property type="entry name" value="ArsR-like_HTH"/>
</dbReference>
<dbReference type="SUPFAM" id="SSF46785">
    <property type="entry name" value="Winged helix' DNA-binding domain"/>
    <property type="match status" value="1"/>
</dbReference>
<dbReference type="KEGG" id="tfa:BW733_15630"/>
<feature type="compositionally biased region" description="Polar residues" evidence="1">
    <location>
        <begin position="97"/>
        <end position="108"/>
    </location>
</feature>
<dbReference type="Gene3D" id="1.10.10.10">
    <property type="entry name" value="Winged helix-like DNA-binding domain superfamily/Winged helix DNA-binding domain"/>
    <property type="match status" value="1"/>
</dbReference>
<protein>
    <recommendedName>
        <fullName evidence="4">HTH marR-type domain-containing protein</fullName>
    </recommendedName>
</protein>
<evidence type="ECO:0008006" key="4">
    <source>
        <dbReference type="Google" id="ProtNLM"/>
    </source>
</evidence>
<dbReference type="Pfam" id="PF13412">
    <property type="entry name" value="HTH_24"/>
    <property type="match status" value="1"/>
</dbReference>
<feature type="region of interest" description="Disordered" evidence="1">
    <location>
        <begin position="73"/>
        <end position="131"/>
    </location>
</feature>
<feature type="compositionally biased region" description="Basic and acidic residues" evidence="1">
    <location>
        <begin position="110"/>
        <end position="131"/>
    </location>
</feature>
<dbReference type="CDD" id="cd00090">
    <property type="entry name" value="HTH_ARSR"/>
    <property type="match status" value="1"/>
</dbReference>
<dbReference type="EMBL" id="CP019607">
    <property type="protein sequence ID" value="AQP52039.1"/>
    <property type="molecule type" value="Genomic_DNA"/>
</dbReference>
<proteinExistence type="predicted"/>